<reference evidence="9 10" key="1">
    <citation type="submission" date="2020-02" db="EMBL/GenBank/DDBJ databases">
        <title>Albibacoteraceae fam. nov., the first described family within the subdivision 4 Verrucomicrobia.</title>
        <authorList>
            <person name="Xi F."/>
        </authorList>
    </citation>
    <scope>NUCLEOTIDE SEQUENCE [LARGE SCALE GENOMIC DNA]</scope>
    <source>
        <strain evidence="9 10">CK1056</strain>
    </source>
</reference>
<evidence type="ECO:0000313" key="10">
    <source>
        <dbReference type="Proteomes" id="UP000478417"/>
    </source>
</evidence>
<dbReference type="GO" id="GO:0016020">
    <property type="term" value="C:membrane"/>
    <property type="evidence" value="ECO:0007669"/>
    <property type="project" value="InterPro"/>
</dbReference>
<dbReference type="AlphaFoldDB" id="A0A6B2M1S3"/>
<dbReference type="EMBL" id="JAAGNX010000002">
    <property type="protein sequence ID" value="NDV62326.1"/>
    <property type="molecule type" value="Genomic_DNA"/>
</dbReference>
<dbReference type="InterPro" id="IPR027417">
    <property type="entry name" value="P-loop_NTPase"/>
</dbReference>
<dbReference type="InterPro" id="IPR009729">
    <property type="entry name" value="Gal-3-0_sulfotransfrase"/>
</dbReference>
<evidence type="ECO:0000313" key="9">
    <source>
        <dbReference type="EMBL" id="NDV62326.1"/>
    </source>
</evidence>
<dbReference type="PANTHER" id="PTHR14647:SF87">
    <property type="entry name" value="PUTATIVE-RELATED"/>
    <property type="match status" value="1"/>
</dbReference>
<gene>
    <name evidence="9" type="ORF">G0Q06_07690</name>
</gene>
<evidence type="ECO:0000256" key="5">
    <source>
        <dbReference type="ARBA" id="ARBA00022989"/>
    </source>
</evidence>
<keyword evidence="3" id="KW-0812">Transmembrane</keyword>
<name>A0A6B2M1S3_9BACT</name>
<keyword evidence="7" id="KW-0472">Membrane</keyword>
<accession>A0A6B2M1S3</accession>
<comment type="caution">
    <text evidence="9">The sequence shown here is derived from an EMBL/GenBank/DDBJ whole genome shotgun (WGS) entry which is preliminary data.</text>
</comment>
<keyword evidence="6" id="KW-0333">Golgi apparatus</keyword>
<keyword evidence="8" id="KW-0325">Glycoprotein</keyword>
<keyword evidence="2 9" id="KW-0808">Transferase</keyword>
<evidence type="ECO:0000256" key="3">
    <source>
        <dbReference type="ARBA" id="ARBA00022692"/>
    </source>
</evidence>
<comment type="subcellular location">
    <subcellularLocation>
        <location evidence="1">Golgi apparatus membrane</location>
        <topology evidence="1">Single-pass type II membrane protein</topology>
    </subcellularLocation>
</comment>
<keyword evidence="4" id="KW-0735">Signal-anchor</keyword>
<keyword evidence="10" id="KW-1185">Reference proteome</keyword>
<evidence type="ECO:0000256" key="8">
    <source>
        <dbReference type="ARBA" id="ARBA00023180"/>
    </source>
</evidence>
<dbReference type="SUPFAM" id="SSF52540">
    <property type="entry name" value="P-loop containing nucleoside triphosphate hydrolases"/>
    <property type="match status" value="1"/>
</dbReference>
<evidence type="ECO:0000256" key="7">
    <source>
        <dbReference type="ARBA" id="ARBA00023136"/>
    </source>
</evidence>
<dbReference type="GO" id="GO:0009247">
    <property type="term" value="P:glycolipid biosynthetic process"/>
    <property type="evidence" value="ECO:0007669"/>
    <property type="project" value="InterPro"/>
</dbReference>
<organism evidence="9 10">
    <name type="scientific">Oceanipulchritudo coccoides</name>
    <dbReference type="NCBI Taxonomy" id="2706888"/>
    <lineage>
        <taxon>Bacteria</taxon>
        <taxon>Pseudomonadati</taxon>
        <taxon>Verrucomicrobiota</taxon>
        <taxon>Opitutia</taxon>
        <taxon>Puniceicoccales</taxon>
        <taxon>Oceanipulchritudinaceae</taxon>
        <taxon>Oceanipulchritudo</taxon>
    </lineage>
</organism>
<keyword evidence="5" id="KW-1133">Transmembrane helix</keyword>
<evidence type="ECO:0000256" key="1">
    <source>
        <dbReference type="ARBA" id="ARBA00004323"/>
    </source>
</evidence>
<evidence type="ECO:0000256" key="4">
    <source>
        <dbReference type="ARBA" id="ARBA00022968"/>
    </source>
</evidence>
<proteinExistence type="predicted"/>
<protein>
    <submittedName>
        <fullName evidence="9">Sulfotransferase family 2 domain-containing protein</fullName>
    </submittedName>
</protein>
<dbReference type="PANTHER" id="PTHR14647">
    <property type="entry name" value="GALACTOSE-3-O-SULFOTRANSFERASE"/>
    <property type="match status" value="1"/>
</dbReference>
<evidence type="ECO:0000256" key="2">
    <source>
        <dbReference type="ARBA" id="ARBA00022679"/>
    </source>
</evidence>
<dbReference type="Gene3D" id="3.40.50.300">
    <property type="entry name" value="P-loop containing nucleotide triphosphate hydrolases"/>
    <property type="match status" value="1"/>
</dbReference>
<dbReference type="GO" id="GO:0001733">
    <property type="term" value="F:galactosylceramide sulfotransferase activity"/>
    <property type="evidence" value="ECO:0007669"/>
    <property type="project" value="InterPro"/>
</dbReference>
<dbReference type="Proteomes" id="UP000478417">
    <property type="component" value="Unassembled WGS sequence"/>
</dbReference>
<dbReference type="Pfam" id="PF06990">
    <property type="entry name" value="Gal-3-0_sulfotr"/>
    <property type="match status" value="1"/>
</dbReference>
<evidence type="ECO:0000256" key="6">
    <source>
        <dbReference type="ARBA" id="ARBA00023034"/>
    </source>
</evidence>
<sequence length="303" mass="35047">MNKNTPNLLTMKQPAPSDFILFLHLQKTAGMTLQELLRRQYGPGLAKRSIRRLLKRSPEGLGMAEALSALSQKDKIFMGHFCFGVHRLLNFNTTYITFLRDPASRLISLYNFSANTPGAHYYKVAKDMTCEEFLFESKLLEMDNGMTRFLAGDEEDLFINRTPYGKCGHKMLEKALSNLDNFFSFVGIQEEFDRSLLLLAETFNWRNPCYVRLNTSRITESKPAAHEDLKIRIKECNQLDSELYAICKERFMDTYNSVFQDGDNALERFRMQNQKYQKWAKPLYQARSTIAGLIKKTLKGPRA</sequence>